<dbReference type="AlphaFoldDB" id="A0A4Q9MQ71"/>
<dbReference type="PROSITE" id="PS51257">
    <property type="entry name" value="PROKAR_LIPOPROTEIN"/>
    <property type="match status" value="1"/>
</dbReference>
<gene>
    <name evidence="1" type="ORF">BD311DRAFT_332001</name>
</gene>
<reference evidence="1" key="1">
    <citation type="submission" date="2019-01" db="EMBL/GenBank/DDBJ databases">
        <title>Draft genome sequences of three monokaryotic isolates of the white-rot basidiomycete fungus Dichomitus squalens.</title>
        <authorList>
            <consortium name="DOE Joint Genome Institute"/>
            <person name="Lopez S.C."/>
            <person name="Andreopoulos B."/>
            <person name="Pangilinan J."/>
            <person name="Lipzen A."/>
            <person name="Riley R."/>
            <person name="Ahrendt S."/>
            <person name="Ng V."/>
            <person name="Barry K."/>
            <person name="Daum C."/>
            <person name="Grigoriev I.V."/>
            <person name="Hilden K.S."/>
            <person name="Makela M.R."/>
            <person name="de Vries R.P."/>
        </authorList>
    </citation>
    <scope>NUCLEOTIDE SEQUENCE [LARGE SCALE GENOMIC DNA]</scope>
    <source>
        <strain evidence="1">OM18370.1</strain>
    </source>
</reference>
<accession>A0A4Q9MQ71</accession>
<evidence type="ECO:0000313" key="1">
    <source>
        <dbReference type="EMBL" id="TBU28286.1"/>
    </source>
</evidence>
<organism evidence="1">
    <name type="scientific">Dichomitus squalens</name>
    <dbReference type="NCBI Taxonomy" id="114155"/>
    <lineage>
        <taxon>Eukaryota</taxon>
        <taxon>Fungi</taxon>
        <taxon>Dikarya</taxon>
        <taxon>Basidiomycota</taxon>
        <taxon>Agaricomycotina</taxon>
        <taxon>Agaricomycetes</taxon>
        <taxon>Polyporales</taxon>
        <taxon>Polyporaceae</taxon>
        <taxon>Dichomitus</taxon>
    </lineage>
</organism>
<protein>
    <submittedName>
        <fullName evidence="1">Uncharacterized protein</fullName>
    </submittedName>
</protein>
<dbReference type="EMBL" id="ML143423">
    <property type="protein sequence ID" value="TBU28286.1"/>
    <property type="molecule type" value="Genomic_DNA"/>
</dbReference>
<proteinExistence type="predicted"/>
<dbReference type="Proteomes" id="UP000292957">
    <property type="component" value="Unassembled WGS sequence"/>
</dbReference>
<sequence>MLYESRRPHGIWSPYCPLYHNLFPTFTACHTYLDIGDLILRSTVPSSLRSSVVQYFRSNTTHAPRHSKR</sequence>
<name>A0A4Q9MQ71_9APHY</name>